<feature type="region of interest" description="Disordered" evidence="1">
    <location>
        <begin position="1"/>
        <end position="33"/>
    </location>
</feature>
<name>A0AAI9T4W9_PENTH</name>
<protein>
    <submittedName>
        <fullName evidence="2">Uncharacterized protein</fullName>
    </submittedName>
</protein>
<dbReference type="EMBL" id="LACB01001086">
    <property type="protein sequence ID" value="KAJ9480796.1"/>
    <property type="molecule type" value="Genomic_DNA"/>
</dbReference>
<keyword evidence="3" id="KW-1185">Reference proteome</keyword>
<evidence type="ECO:0000313" key="3">
    <source>
        <dbReference type="Proteomes" id="UP001227192"/>
    </source>
</evidence>
<feature type="compositionally biased region" description="Gly residues" evidence="1">
    <location>
        <begin position="1"/>
        <end position="16"/>
    </location>
</feature>
<dbReference type="Proteomes" id="UP001227192">
    <property type="component" value="Unassembled WGS sequence"/>
</dbReference>
<evidence type="ECO:0000313" key="2">
    <source>
        <dbReference type="EMBL" id="KAJ9480796.1"/>
    </source>
</evidence>
<evidence type="ECO:0000256" key="1">
    <source>
        <dbReference type="SAM" id="MobiDB-lite"/>
    </source>
</evidence>
<proteinExistence type="predicted"/>
<comment type="caution">
    <text evidence="2">The sequence shown here is derived from an EMBL/GenBank/DDBJ whole genome shotgun (WGS) entry which is preliminary data.</text>
</comment>
<reference evidence="2" key="2">
    <citation type="journal article" date="2016" name="Fungal Biol.">
        <title>Ochratoxin A production by Penicillium thymicola.</title>
        <authorList>
            <person name="Nguyen H.D.T."/>
            <person name="McMullin D.R."/>
            <person name="Ponomareva E."/>
            <person name="Riley R."/>
            <person name="Pomraning K.R."/>
            <person name="Baker S.E."/>
            <person name="Seifert K.A."/>
        </authorList>
    </citation>
    <scope>NUCLEOTIDE SEQUENCE</scope>
    <source>
        <strain evidence="2">DAOM 180753</strain>
    </source>
</reference>
<dbReference type="AlphaFoldDB" id="A0AAI9T4W9"/>
<gene>
    <name evidence="2" type="ORF">VN97_g12731</name>
</gene>
<reference evidence="2" key="1">
    <citation type="submission" date="2015-06" db="EMBL/GenBank/DDBJ databases">
        <authorList>
            <person name="Nguyen H."/>
        </authorList>
    </citation>
    <scope>NUCLEOTIDE SEQUENCE</scope>
    <source>
        <strain evidence="2">DAOM 180753</strain>
    </source>
</reference>
<sequence>GGRGGFGDRGGRGGALNKGKGSIPEFKGTKVTF</sequence>
<organism evidence="2 3">
    <name type="scientific">Penicillium thymicola</name>
    <dbReference type="NCBI Taxonomy" id="293382"/>
    <lineage>
        <taxon>Eukaryota</taxon>
        <taxon>Fungi</taxon>
        <taxon>Dikarya</taxon>
        <taxon>Ascomycota</taxon>
        <taxon>Pezizomycotina</taxon>
        <taxon>Eurotiomycetes</taxon>
        <taxon>Eurotiomycetidae</taxon>
        <taxon>Eurotiales</taxon>
        <taxon>Aspergillaceae</taxon>
        <taxon>Penicillium</taxon>
    </lineage>
</organism>
<accession>A0AAI9T4W9</accession>
<feature type="non-terminal residue" evidence="2">
    <location>
        <position position="1"/>
    </location>
</feature>